<evidence type="ECO:0000313" key="3">
    <source>
        <dbReference type="Proteomes" id="UP000002417"/>
    </source>
</evidence>
<dbReference type="CDD" id="cd00531">
    <property type="entry name" value="NTF2_like"/>
    <property type="match status" value="1"/>
</dbReference>
<name>A7IHX2_XANP2</name>
<dbReference type="Pfam" id="PF13577">
    <property type="entry name" value="SnoaL_4"/>
    <property type="match status" value="1"/>
</dbReference>
<dbReference type="eggNOG" id="COG4319">
    <property type="taxonomic scope" value="Bacteria"/>
</dbReference>
<dbReference type="KEGG" id="xau:Xaut_2372"/>
<protein>
    <recommendedName>
        <fullName evidence="1">SnoaL-like domain-containing protein</fullName>
    </recommendedName>
</protein>
<feature type="domain" description="SnoaL-like" evidence="1">
    <location>
        <begin position="48"/>
        <end position="175"/>
    </location>
</feature>
<keyword evidence="3" id="KW-1185">Reference proteome</keyword>
<reference evidence="2 3" key="1">
    <citation type="submission" date="2007-07" db="EMBL/GenBank/DDBJ databases">
        <title>Complete sequence of chromosome of Xanthobacter autotrophicus Py2.</title>
        <authorList>
            <consortium name="US DOE Joint Genome Institute"/>
            <person name="Copeland A."/>
            <person name="Lucas S."/>
            <person name="Lapidus A."/>
            <person name="Barry K."/>
            <person name="Glavina del Rio T."/>
            <person name="Hammon N."/>
            <person name="Israni S."/>
            <person name="Dalin E."/>
            <person name="Tice H."/>
            <person name="Pitluck S."/>
            <person name="Sims D."/>
            <person name="Brettin T."/>
            <person name="Bruce D."/>
            <person name="Detter J.C."/>
            <person name="Han C."/>
            <person name="Tapia R."/>
            <person name="Brainard J."/>
            <person name="Schmutz J."/>
            <person name="Larimer F."/>
            <person name="Land M."/>
            <person name="Hauser L."/>
            <person name="Kyrpides N."/>
            <person name="Kim E."/>
            <person name="Ensigns S.A."/>
            <person name="Richardson P."/>
        </authorList>
    </citation>
    <scope>NUCLEOTIDE SEQUENCE [LARGE SCALE GENOMIC DNA]</scope>
    <source>
        <strain evidence="3">ATCC BAA-1158 / Py2</strain>
    </source>
</reference>
<dbReference type="InterPro" id="IPR032710">
    <property type="entry name" value="NTF2-like_dom_sf"/>
</dbReference>
<sequence length="184" mass="19515">MAAFALPCGGAAAQTHLPEGATIATDAKPLRVFTPPRNPGSTGFSAVDRLAIENLIRAYSLAYDNGQADAWLGLFTDDAVFVAGMPGGPAVAFSGEGFRAFWRERMKGFAASGNVRRHLMSNIVFIDQSDAAAHVSVVGLLANTSDGRTFSVVSSLNYEGWLVKGADGWKIARWHDFPDAPVGQ</sequence>
<dbReference type="SUPFAM" id="SSF54427">
    <property type="entry name" value="NTF2-like"/>
    <property type="match status" value="1"/>
</dbReference>
<dbReference type="InterPro" id="IPR037401">
    <property type="entry name" value="SnoaL-like"/>
</dbReference>
<dbReference type="HOGENOM" id="CLU_1467667_0_0_5"/>
<evidence type="ECO:0000313" key="2">
    <source>
        <dbReference type="EMBL" id="ABS67615.1"/>
    </source>
</evidence>
<gene>
    <name evidence="2" type="ordered locus">Xaut_2372</name>
</gene>
<organism evidence="2 3">
    <name type="scientific">Xanthobacter autotrophicus (strain ATCC BAA-1158 / Py2)</name>
    <dbReference type="NCBI Taxonomy" id="78245"/>
    <lineage>
        <taxon>Bacteria</taxon>
        <taxon>Pseudomonadati</taxon>
        <taxon>Pseudomonadota</taxon>
        <taxon>Alphaproteobacteria</taxon>
        <taxon>Hyphomicrobiales</taxon>
        <taxon>Xanthobacteraceae</taxon>
        <taxon>Xanthobacter</taxon>
    </lineage>
</organism>
<accession>A7IHX2</accession>
<proteinExistence type="predicted"/>
<dbReference type="Gene3D" id="3.10.450.50">
    <property type="match status" value="1"/>
</dbReference>
<dbReference type="EMBL" id="CP000781">
    <property type="protein sequence ID" value="ABS67615.1"/>
    <property type="molecule type" value="Genomic_DNA"/>
</dbReference>
<dbReference type="AlphaFoldDB" id="A7IHX2"/>
<evidence type="ECO:0000259" key="1">
    <source>
        <dbReference type="Pfam" id="PF13577"/>
    </source>
</evidence>
<dbReference type="Proteomes" id="UP000002417">
    <property type="component" value="Chromosome"/>
</dbReference>